<dbReference type="PROSITE" id="PS00198">
    <property type="entry name" value="4FE4S_FER_1"/>
    <property type="match status" value="2"/>
</dbReference>
<protein>
    <submittedName>
        <fullName evidence="8">4Fe-4S dicluster domain-containing protein</fullName>
    </submittedName>
</protein>
<keyword evidence="2" id="KW-0004">4Fe-4S</keyword>
<dbReference type="GO" id="GO:0046872">
    <property type="term" value="F:metal ion binding"/>
    <property type="evidence" value="ECO:0007669"/>
    <property type="project" value="UniProtKB-KW"/>
</dbReference>
<evidence type="ECO:0000256" key="4">
    <source>
        <dbReference type="ARBA" id="ARBA00022982"/>
    </source>
</evidence>
<dbReference type="InterPro" id="IPR004108">
    <property type="entry name" value="Fe_hydrogenase_lsu_C"/>
</dbReference>
<dbReference type="Pfam" id="PF00037">
    <property type="entry name" value="Fer4"/>
    <property type="match status" value="2"/>
</dbReference>
<name>A0A5Q2MZA0_9FIRM</name>
<sequence>MFIQKGRVLMPRRFETTVQWLRHQVLVEVARMAMNGKIEQDKEMIPYVVVPGKKSRFRCCVYKERAVVKQRVELACGSGSDGSRNCKSGEIIQVLETGCDECPVDRFTITEACRGCISHPCMESCPVDAIVQINRRAYINQNKCIECGRCHSACPYDAIADTQRPCIKACPVKAIDFGEDKVARINQDKCIYCGLCALRCPFGAIADVSCIIQVVELLKKKDQVPIHVVMAPSIVAQFEDISLEQIHGALKALGFSAVHEAALGADMILAEEAEEVLEKVREGSFLTSSCCPAFVEIIRKHFPELQHNISTSVSPMIAVGRYVKKQHPEAITIFIGPCIAKKVEARQGDRNDAIDYALTFEEMLALFVAAGIEPAECEPIPLEQSSVFGRAFARCGGVGEAVAQAVKEYNLPLQVNPVKCDGAAECIKALRMAKAGRPPGNFIEGMACVNGCVGGPASFNHKAKAKRMVDEHSKKAILKTISEATSLLK</sequence>
<evidence type="ECO:0000313" key="9">
    <source>
        <dbReference type="Proteomes" id="UP000366051"/>
    </source>
</evidence>
<dbReference type="InterPro" id="IPR027631">
    <property type="entry name" value="Mono_FeFe_hydrog"/>
</dbReference>
<keyword evidence="6" id="KW-0411">Iron-sulfur</keyword>
<dbReference type="RefSeq" id="WP_243137214.1">
    <property type="nucleotide sequence ID" value="NZ_CP045875.1"/>
</dbReference>
<evidence type="ECO:0000313" key="8">
    <source>
        <dbReference type="EMBL" id="QGG46252.1"/>
    </source>
</evidence>
<accession>A0A5Q2MZA0</accession>
<keyword evidence="9" id="KW-1185">Reference proteome</keyword>
<evidence type="ECO:0000256" key="2">
    <source>
        <dbReference type="ARBA" id="ARBA00022485"/>
    </source>
</evidence>
<dbReference type="Gene3D" id="3.40.950.10">
    <property type="entry name" value="Fe-only Hydrogenase (Larger Subunit), Chain L, domain 3"/>
    <property type="match status" value="1"/>
</dbReference>
<reference evidence="9" key="1">
    <citation type="submission" date="2019-11" db="EMBL/GenBank/DDBJ databases">
        <title>Genome sequence of Heliorestis convoluta strain HH, an alkaliphilic and minimalistic phototrophic bacterium from a soda lake in Egypt.</title>
        <authorList>
            <person name="Dewey E.D."/>
            <person name="Stokes L.M."/>
            <person name="Burchell B.M."/>
            <person name="Shaffer K.N."/>
            <person name="Huntington A.M."/>
            <person name="Baker J.M."/>
            <person name="Nadendla S."/>
            <person name="Giglio M.G."/>
            <person name="Touchman J.W."/>
            <person name="Blankenship R.E."/>
            <person name="Madigan M.T."/>
            <person name="Sattley W.M."/>
        </authorList>
    </citation>
    <scope>NUCLEOTIDE SEQUENCE [LARGE SCALE GENOMIC DNA]</scope>
    <source>
        <strain evidence="9">HH</strain>
    </source>
</reference>
<evidence type="ECO:0000256" key="6">
    <source>
        <dbReference type="ARBA" id="ARBA00023014"/>
    </source>
</evidence>
<gene>
    <name evidence="8" type="ORF">FTV88_0073</name>
</gene>
<dbReference type="InterPro" id="IPR009016">
    <property type="entry name" value="Fe_hydrogenase"/>
</dbReference>
<evidence type="ECO:0000259" key="7">
    <source>
        <dbReference type="PROSITE" id="PS51379"/>
    </source>
</evidence>
<dbReference type="NCBIfam" id="TIGR04105">
    <property type="entry name" value="FeFe_hydrog_B1"/>
    <property type="match status" value="1"/>
</dbReference>
<evidence type="ECO:0000256" key="5">
    <source>
        <dbReference type="ARBA" id="ARBA00023004"/>
    </source>
</evidence>
<organism evidence="8 9">
    <name type="scientific">Heliorestis convoluta</name>
    <dbReference type="NCBI Taxonomy" id="356322"/>
    <lineage>
        <taxon>Bacteria</taxon>
        <taxon>Bacillati</taxon>
        <taxon>Bacillota</taxon>
        <taxon>Clostridia</taxon>
        <taxon>Eubacteriales</taxon>
        <taxon>Heliobacteriaceae</taxon>
        <taxon>Heliorestis</taxon>
    </lineage>
</organism>
<dbReference type="Pfam" id="PF02906">
    <property type="entry name" value="Fe_hyd_lg_C"/>
    <property type="match status" value="1"/>
</dbReference>
<keyword evidence="1" id="KW-0813">Transport</keyword>
<dbReference type="GO" id="GO:0051539">
    <property type="term" value="F:4 iron, 4 sulfur cluster binding"/>
    <property type="evidence" value="ECO:0007669"/>
    <property type="project" value="UniProtKB-KW"/>
</dbReference>
<dbReference type="InterPro" id="IPR017900">
    <property type="entry name" value="4Fe4S_Fe_S_CS"/>
</dbReference>
<keyword evidence="4" id="KW-0249">Electron transport</keyword>
<feature type="domain" description="4Fe-4S ferredoxin-type" evidence="7">
    <location>
        <begin position="181"/>
        <end position="211"/>
    </location>
</feature>
<keyword evidence="5" id="KW-0408">Iron</keyword>
<dbReference type="Proteomes" id="UP000366051">
    <property type="component" value="Chromosome"/>
</dbReference>
<proteinExistence type="predicted"/>
<dbReference type="SUPFAM" id="SSF53920">
    <property type="entry name" value="Fe-only hydrogenase"/>
    <property type="match status" value="1"/>
</dbReference>
<feature type="domain" description="4Fe-4S ferredoxin-type" evidence="7">
    <location>
        <begin position="135"/>
        <end position="164"/>
    </location>
</feature>
<dbReference type="PANTHER" id="PTHR42859">
    <property type="entry name" value="OXIDOREDUCTASE"/>
    <property type="match status" value="1"/>
</dbReference>
<dbReference type="Gene3D" id="3.30.70.20">
    <property type="match status" value="2"/>
</dbReference>
<evidence type="ECO:0000256" key="3">
    <source>
        <dbReference type="ARBA" id="ARBA00022723"/>
    </source>
</evidence>
<dbReference type="InterPro" id="IPR050294">
    <property type="entry name" value="RnfB_subfamily"/>
</dbReference>
<keyword evidence="3" id="KW-0479">Metal-binding</keyword>
<dbReference type="KEGG" id="hcv:FTV88_0073"/>
<dbReference type="SUPFAM" id="SSF46548">
    <property type="entry name" value="alpha-helical ferredoxin"/>
    <property type="match status" value="1"/>
</dbReference>
<dbReference type="PANTHER" id="PTHR42859:SF10">
    <property type="entry name" value="DIMETHYLSULFOXIDE REDUCTASE CHAIN B"/>
    <property type="match status" value="1"/>
</dbReference>
<dbReference type="EMBL" id="CP045875">
    <property type="protein sequence ID" value="QGG46252.1"/>
    <property type="molecule type" value="Genomic_DNA"/>
</dbReference>
<dbReference type="AlphaFoldDB" id="A0A5Q2MZA0"/>
<dbReference type="InterPro" id="IPR017896">
    <property type="entry name" value="4Fe4S_Fe-S-bd"/>
</dbReference>
<dbReference type="PROSITE" id="PS51379">
    <property type="entry name" value="4FE4S_FER_2"/>
    <property type="match status" value="2"/>
</dbReference>
<evidence type="ECO:0000256" key="1">
    <source>
        <dbReference type="ARBA" id="ARBA00022448"/>
    </source>
</evidence>